<gene>
    <name evidence="1" type="ORF">GQ607_009327</name>
</gene>
<reference evidence="1 2" key="1">
    <citation type="submission" date="2019-12" db="EMBL/GenBank/DDBJ databases">
        <title>A genome sequence resource for the geographically widespread anthracnose pathogen Colletotrichum asianum.</title>
        <authorList>
            <person name="Meng Y."/>
        </authorList>
    </citation>
    <scope>NUCLEOTIDE SEQUENCE [LARGE SCALE GENOMIC DNA]</scope>
    <source>
        <strain evidence="1 2">ICMP 18580</strain>
    </source>
</reference>
<dbReference type="AlphaFoldDB" id="A0A8H3WBR2"/>
<comment type="caution">
    <text evidence="1">The sequence shown here is derived from an EMBL/GenBank/DDBJ whole genome shotgun (WGS) entry which is preliminary data.</text>
</comment>
<organism evidence="1 2">
    <name type="scientific">Colletotrichum asianum</name>
    <dbReference type="NCBI Taxonomy" id="702518"/>
    <lineage>
        <taxon>Eukaryota</taxon>
        <taxon>Fungi</taxon>
        <taxon>Dikarya</taxon>
        <taxon>Ascomycota</taxon>
        <taxon>Pezizomycotina</taxon>
        <taxon>Sordariomycetes</taxon>
        <taxon>Hypocreomycetidae</taxon>
        <taxon>Glomerellales</taxon>
        <taxon>Glomerellaceae</taxon>
        <taxon>Colletotrichum</taxon>
        <taxon>Colletotrichum gloeosporioides species complex</taxon>
    </lineage>
</organism>
<sequence>MRDVAFTPKLSVPSYLCVPCKPLTTRRPSKCRDTCPAIRCRYGFCGRERCKPASPAPPPQNRVERPYPRFQYLQGRMKRIR</sequence>
<accession>A0A8H3WBR2</accession>
<evidence type="ECO:0000313" key="1">
    <source>
        <dbReference type="EMBL" id="KAF0323430.1"/>
    </source>
</evidence>
<keyword evidence="2" id="KW-1185">Reference proteome</keyword>
<protein>
    <submittedName>
        <fullName evidence="1">Uncharacterized protein</fullName>
    </submittedName>
</protein>
<name>A0A8H3WBR2_9PEZI</name>
<evidence type="ECO:0000313" key="2">
    <source>
        <dbReference type="Proteomes" id="UP000434172"/>
    </source>
</evidence>
<dbReference type="EMBL" id="WOWK01000052">
    <property type="protein sequence ID" value="KAF0323430.1"/>
    <property type="molecule type" value="Genomic_DNA"/>
</dbReference>
<proteinExistence type="predicted"/>
<dbReference type="Proteomes" id="UP000434172">
    <property type="component" value="Unassembled WGS sequence"/>
</dbReference>